<evidence type="ECO:0000256" key="19">
    <source>
        <dbReference type="PIRSR" id="PIRSR606309-3"/>
    </source>
</evidence>
<dbReference type="GO" id="GO:0003887">
    <property type="term" value="F:DNA-directed DNA polymerase activity"/>
    <property type="evidence" value="ECO:0007669"/>
    <property type="project" value="UniProtKB-KW"/>
</dbReference>
<dbReference type="EC" id="2.7.7.7" evidence="2 20"/>
<dbReference type="GO" id="GO:0005829">
    <property type="term" value="C:cytosol"/>
    <property type="evidence" value="ECO:0007669"/>
    <property type="project" value="TreeGrafter"/>
</dbReference>
<evidence type="ECO:0000256" key="6">
    <source>
        <dbReference type="ARBA" id="ARBA00022705"/>
    </source>
</evidence>
<proteinExistence type="predicted"/>
<feature type="binding site" evidence="18">
    <location>
        <position position="61"/>
    </location>
    <ligand>
        <name>substrate</name>
    </ligand>
</feature>
<evidence type="ECO:0000256" key="13">
    <source>
        <dbReference type="ARBA" id="ARBA00023211"/>
    </source>
</evidence>
<evidence type="ECO:0000256" key="1">
    <source>
        <dbReference type="ARBA" id="ARBA00001936"/>
    </source>
</evidence>
<name>A0A1L3ZWT2_9SPHN</name>
<feature type="binding site" evidence="19">
    <location>
        <position position="16"/>
    </location>
    <ligand>
        <name>a divalent metal cation</name>
        <dbReference type="ChEBI" id="CHEBI:60240"/>
        <label>1</label>
        <note>catalytic</note>
    </ligand>
</feature>
<dbReference type="Gene3D" id="3.30.420.10">
    <property type="entry name" value="Ribonuclease H-like superfamily/Ribonuclease H"/>
    <property type="match status" value="1"/>
</dbReference>
<keyword evidence="13 19" id="KW-0464">Manganese</keyword>
<comment type="cofactor">
    <cofactor evidence="1 20">
        <name>Mn(2+)</name>
        <dbReference type="ChEBI" id="CHEBI:29035"/>
    </cofactor>
</comment>
<dbReference type="PANTHER" id="PTHR30231:SF41">
    <property type="entry name" value="DNA POLYMERASE III SUBUNIT EPSILON"/>
    <property type="match status" value="1"/>
</dbReference>
<keyword evidence="5 20" id="KW-0548">Nucleotidyltransferase</keyword>
<keyword evidence="4 20" id="KW-0808">Transferase</keyword>
<dbReference type="Proteomes" id="UP000182063">
    <property type="component" value="Chromosome"/>
</dbReference>
<evidence type="ECO:0000256" key="4">
    <source>
        <dbReference type="ARBA" id="ARBA00022679"/>
    </source>
</evidence>
<evidence type="ECO:0000313" key="23">
    <source>
        <dbReference type="Proteomes" id="UP000182063"/>
    </source>
</evidence>
<feature type="binding site" evidence="18">
    <location>
        <position position="164"/>
    </location>
    <ligand>
        <name>substrate</name>
    </ligand>
</feature>
<evidence type="ECO:0000256" key="10">
    <source>
        <dbReference type="ARBA" id="ARBA00022839"/>
    </source>
</evidence>
<dbReference type="GO" id="GO:0008408">
    <property type="term" value="F:3'-5' exonuclease activity"/>
    <property type="evidence" value="ECO:0007669"/>
    <property type="project" value="TreeGrafter"/>
</dbReference>
<evidence type="ECO:0000256" key="5">
    <source>
        <dbReference type="ARBA" id="ARBA00022695"/>
    </source>
</evidence>
<dbReference type="GO" id="GO:0046872">
    <property type="term" value="F:metal ion binding"/>
    <property type="evidence" value="ECO:0007669"/>
    <property type="project" value="UniProtKB-KW"/>
</dbReference>
<evidence type="ECO:0000256" key="11">
    <source>
        <dbReference type="ARBA" id="ARBA00022842"/>
    </source>
</evidence>
<feature type="binding site" evidence="19">
    <location>
        <position position="18"/>
    </location>
    <ligand>
        <name>a divalent metal cation</name>
        <dbReference type="ChEBI" id="CHEBI:60240"/>
        <label>1</label>
        <note>catalytic</note>
    </ligand>
</feature>
<evidence type="ECO:0000256" key="16">
    <source>
        <dbReference type="ARBA" id="ARBA00049244"/>
    </source>
</evidence>
<dbReference type="NCBIfam" id="TIGR01406">
    <property type="entry name" value="dnaQ_proteo"/>
    <property type="match status" value="1"/>
</dbReference>
<feature type="binding site" evidence="19">
    <location>
        <position position="164"/>
    </location>
    <ligand>
        <name>a divalent metal cation</name>
        <dbReference type="ChEBI" id="CHEBI:60240"/>
        <label>1</label>
        <note>catalytic</note>
    </ligand>
</feature>
<dbReference type="InterPro" id="IPR036397">
    <property type="entry name" value="RNaseH_sf"/>
</dbReference>
<feature type="binding site" evidence="18">
    <location>
        <position position="16"/>
    </location>
    <ligand>
        <name>substrate</name>
    </ligand>
</feature>
<dbReference type="FunFam" id="3.30.420.10:FF:000012">
    <property type="entry name" value="DNA polymerase III subunit epsilon"/>
    <property type="match status" value="1"/>
</dbReference>
<keyword evidence="11 19" id="KW-0460">Magnesium</keyword>
<evidence type="ECO:0000256" key="12">
    <source>
        <dbReference type="ARBA" id="ARBA00022932"/>
    </source>
</evidence>
<dbReference type="InterPro" id="IPR006309">
    <property type="entry name" value="DnaQ_proteo"/>
</dbReference>
<feature type="active site" description="Proton acceptor" evidence="17">
    <location>
        <position position="159"/>
    </location>
</feature>
<dbReference type="InterPro" id="IPR012337">
    <property type="entry name" value="RNaseH-like_sf"/>
</dbReference>
<feature type="binding site" evidence="18">
    <location>
        <position position="18"/>
    </location>
    <ligand>
        <name>substrate</name>
    </ligand>
</feature>
<dbReference type="RefSeq" id="WP_072597861.1">
    <property type="nucleotide sequence ID" value="NZ_CP018221.1"/>
</dbReference>
<evidence type="ECO:0000313" key="22">
    <source>
        <dbReference type="EMBL" id="API60075.1"/>
    </source>
</evidence>
<evidence type="ECO:0000256" key="18">
    <source>
        <dbReference type="PIRSR" id="PIRSR606309-2"/>
    </source>
</evidence>
<comment type="cofactor">
    <cofactor evidence="19">
        <name>Mg(2+)</name>
        <dbReference type="ChEBI" id="CHEBI:18420"/>
    </cofactor>
    <cofactor evidence="19">
        <name>Mn(2+)</name>
        <dbReference type="ChEBI" id="CHEBI:29035"/>
    </cofactor>
    <text evidence="19">Binds 2 divalent metal cations. Magnesium or manganese.</text>
</comment>
<dbReference type="Pfam" id="PF00929">
    <property type="entry name" value="RNase_T"/>
    <property type="match status" value="1"/>
</dbReference>
<evidence type="ECO:0000256" key="14">
    <source>
        <dbReference type="ARBA" id="ARBA00025483"/>
    </source>
</evidence>
<evidence type="ECO:0000256" key="7">
    <source>
        <dbReference type="ARBA" id="ARBA00022722"/>
    </source>
</evidence>
<gene>
    <name evidence="20" type="primary">dnaQ</name>
    <name evidence="22" type="ORF">BSL82_12795</name>
</gene>
<feature type="binding site" evidence="18">
    <location>
        <position position="66"/>
    </location>
    <ligand>
        <name>substrate</name>
    </ligand>
</feature>
<evidence type="ECO:0000259" key="21">
    <source>
        <dbReference type="SMART" id="SM00479"/>
    </source>
</evidence>
<dbReference type="GO" id="GO:0045004">
    <property type="term" value="P:DNA replication proofreading"/>
    <property type="evidence" value="ECO:0007669"/>
    <property type="project" value="TreeGrafter"/>
</dbReference>
<feature type="domain" description="Exonuclease" evidence="21">
    <location>
        <begin position="11"/>
        <end position="181"/>
    </location>
</feature>
<evidence type="ECO:0000256" key="15">
    <source>
        <dbReference type="ARBA" id="ARBA00026073"/>
    </source>
</evidence>
<dbReference type="PANTHER" id="PTHR30231">
    <property type="entry name" value="DNA POLYMERASE III SUBUNIT EPSILON"/>
    <property type="match status" value="1"/>
</dbReference>
<dbReference type="OrthoDB" id="9804290at2"/>
<dbReference type="NCBIfam" id="NF004316">
    <property type="entry name" value="PRK05711.1"/>
    <property type="match status" value="1"/>
</dbReference>
<evidence type="ECO:0000256" key="8">
    <source>
        <dbReference type="ARBA" id="ARBA00022723"/>
    </source>
</evidence>
<keyword evidence="10 20" id="KW-0269">Exonuclease</keyword>
<comment type="subunit">
    <text evidence="15 20">DNA polymerase III contains a core (composed of alpha, epsilon and theta chains) that associates with a tau subunit. This core dimerizes to form the POLIII' complex. PolIII' associates with the gamma complex (composed of gamma, delta, delta', psi and chi chains) and with the beta chain to form the complete DNA polymerase III complex.</text>
</comment>
<evidence type="ECO:0000256" key="9">
    <source>
        <dbReference type="ARBA" id="ARBA00022801"/>
    </source>
</evidence>
<dbReference type="InterPro" id="IPR013520">
    <property type="entry name" value="Ribonucl_H"/>
</dbReference>
<keyword evidence="6 20" id="KW-0235">DNA replication</keyword>
<evidence type="ECO:0000256" key="17">
    <source>
        <dbReference type="PIRSR" id="PIRSR606309-1"/>
    </source>
</evidence>
<reference evidence="23" key="1">
    <citation type="submission" date="2016-11" db="EMBL/GenBank/DDBJ databases">
        <title>Complete Genome Sequence of alachlor-degrading Sphingomonas sp. strain JJ-A5.</title>
        <authorList>
            <person name="Lee H."/>
            <person name="Ka J.-O."/>
        </authorList>
    </citation>
    <scope>NUCLEOTIDE SEQUENCE [LARGE SCALE GENOMIC DNA]</scope>
    <source>
        <strain evidence="23">JJ-A5</strain>
    </source>
</reference>
<dbReference type="STRING" id="1921510.BSL82_12795"/>
<keyword evidence="23" id="KW-1185">Reference proteome</keyword>
<evidence type="ECO:0000256" key="3">
    <source>
        <dbReference type="ARBA" id="ARBA00020352"/>
    </source>
</evidence>
<protein>
    <recommendedName>
        <fullName evidence="3 20">DNA polymerase III subunit epsilon</fullName>
        <ecNumber evidence="2 20">2.7.7.7</ecNumber>
    </recommendedName>
</protein>
<organism evidence="22 23">
    <name type="scientific">Tardibacter chloracetimidivorans</name>
    <dbReference type="NCBI Taxonomy" id="1921510"/>
    <lineage>
        <taxon>Bacteria</taxon>
        <taxon>Pseudomonadati</taxon>
        <taxon>Pseudomonadota</taxon>
        <taxon>Alphaproteobacteria</taxon>
        <taxon>Sphingomonadales</taxon>
        <taxon>Sphingomonadaceae</taxon>
        <taxon>Tardibacter</taxon>
    </lineage>
</organism>
<comment type="function">
    <text evidence="14 20">DNA polymerase III is a complex, multichain enzyme responsible for most of the replicative synthesis in bacteria. The epsilon subunit contain the editing function and is a proofreading 3'-5' exonuclease.</text>
</comment>
<dbReference type="SMART" id="SM00479">
    <property type="entry name" value="EXOIII"/>
    <property type="match status" value="1"/>
</dbReference>
<dbReference type="NCBIfam" id="TIGR00573">
    <property type="entry name" value="dnaq"/>
    <property type="match status" value="1"/>
</dbReference>
<dbReference type="SUPFAM" id="SSF53098">
    <property type="entry name" value="Ribonuclease H-like"/>
    <property type="match status" value="1"/>
</dbReference>
<keyword evidence="7 20" id="KW-0540">Nuclease</keyword>
<accession>A0A1L3ZWT2</accession>
<keyword evidence="9 20" id="KW-0378">Hydrolase</keyword>
<dbReference type="EMBL" id="CP018221">
    <property type="protein sequence ID" value="API60075.1"/>
    <property type="molecule type" value="Genomic_DNA"/>
</dbReference>
<dbReference type="CDD" id="cd06131">
    <property type="entry name" value="DNA_pol_III_epsilon_Ecoli_like"/>
    <property type="match status" value="1"/>
</dbReference>
<evidence type="ECO:0000256" key="2">
    <source>
        <dbReference type="ARBA" id="ARBA00012417"/>
    </source>
</evidence>
<dbReference type="KEGG" id="sphj:BSL82_12795"/>
<keyword evidence="12 20" id="KW-0239">DNA-directed DNA polymerase</keyword>
<dbReference type="GO" id="GO:0003677">
    <property type="term" value="F:DNA binding"/>
    <property type="evidence" value="ECO:0007669"/>
    <property type="project" value="InterPro"/>
</dbReference>
<comment type="catalytic activity">
    <reaction evidence="16 20">
        <text>DNA(n) + a 2'-deoxyribonucleoside 5'-triphosphate = DNA(n+1) + diphosphate</text>
        <dbReference type="Rhea" id="RHEA:22508"/>
        <dbReference type="Rhea" id="RHEA-COMP:17339"/>
        <dbReference type="Rhea" id="RHEA-COMP:17340"/>
        <dbReference type="ChEBI" id="CHEBI:33019"/>
        <dbReference type="ChEBI" id="CHEBI:61560"/>
        <dbReference type="ChEBI" id="CHEBI:173112"/>
        <dbReference type="EC" id="2.7.7.7"/>
    </reaction>
</comment>
<dbReference type="AlphaFoldDB" id="A0A1L3ZWT2"/>
<evidence type="ECO:0000256" key="20">
    <source>
        <dbReference type="RuleBase" id="RU364087"/>
    </source>
</evidence>
<dbReference type="InterPro" id="IPR006054">
    <property type="entry name" value="DnaQ"/>
</dbReference>
<sequence length="241" mass="26426">MLIDATRTPAREIVFDTETTGIDPGSGHRLVEIGLVEMVGRVETGRVWHAYFNPERSMPPEAQAIHGLSAQFLSDKPLFSELVDQILEFIGDSILVAHNAQFDMGFLDHELGRCGRAVLGNARAVDTLALARSRHPGSKHSLDALCTRYGIDRTHRIKHGALLDAQLLAQVYIELTGGRQIGLDLTQASCAQPEVAAQARSGPIIVQRPVRPARLHAADPLELERHAAFVARLTDPLWQEA</sequence>
<keyword evidence="8 19" id="KW-0479">Metal-binding</keyword>